<dbReference type="CDD" id="cd22842">
    <property type="entry name" value="Gal_Rha_Lectin_BGal"/>
    <property type="match status" value="1"/>
</dbReference>
<dbReference type="FunFam" id="3.20.20.80:FF:000098">
    <property type="entry name" value="Beta-galactosidase"/>
    <property type="match status" value="1"/>
</dbReference>
<dbReference type="SUPFAM" id="SSF49785">
    <property type="entry name" value="Galactose-binding domain-like"/>
    <property type="match status" value="2"/>
</dbReference>
<dbReference type="InterPro" id="IPR041392">
    <property type="entry name" value="GHD"/>
</dbReference>
<dbReference type="InterPro" id="IPR048913">
    <property type="entry name" value="BetaGal_gal-bd"/>
</dbReference>
<dbReference type="InterPro" id="IPR001944">
    <property type="entry name" value="Glycoside_Hdrlase_35"/>
</dbReference>
<evidence type="ECO:0000256" key="1">
    <source>
        <dbReference type="ARBA" id="ARBA00001412"/>
    </source>
</evidence>
<dbReference type="OrthoDB" id="1657402at2759"/>
<evidence type="ECO:0000256" key="8">
    <source>
        <dbReference type="ARBA" id="ARBA00022801"/>
    </source>
</evidence>
<dbReference type="Pfam" id="PF02140">
    <property type="entry name" value="SUEL_Lectin"/>
    <property type="match status" value="1"/>
</dbReference>
<evidence type="ECO:0000256" key="9">
    <source>
        <dbReference type="ARBA" id="ARBA00023180"/>
    </source>
</evidence>
<reference evidence="13 14" key="1">
    <citation type="journal article" date="2021" name="Plant Biotechnol. J.">
        <title>Multi-omics assisted identification of the key and species-specific regulatory components of drought-tolerant mechanisms in Gossypium stocksii.</title>
        <authorList>
            <person name="Yu D."/>
            <person name="Ke L."/>
            <person name="Zhang D."/>
            <person name="Wu Y."/>
            <person name="Sun Y."/>
            <person name="Mei J."/>
            <person name="Sun J."/>
            <person name="Sun Y."/>
        </authorList>
    </citation>
    <scope>NUCLEOTIDE SEQUENCE [LARGE SCALE GENOMIC DNA]</scope>
    <source>
        <strain evidence="14">cv. E1</strain>
        <tissue evidence="13">Leaf</tissue>
    </source>
</reference>
<evidence type="ECO:0000256" key="3">
    <source>
        <dbReference type="ARBA" id="ARBA00009809"/>
    </source>
</evidence>
<dbReference type="FunFam" id="2.60.120.260:FF:000142">
    <property type="entry name" value="Beta-galactosidase"/>
    <property type="match status" value="1"/>
</dbReference>
<dbReference type="Gene3D" id="6.10.140.480">
    <property type="match status" value="1"/>
</dbReference>
<dbReference type="GO" id="GO:0030246">
    <property type="term" value="F:carbohydrate binding"/>
    <property type="evidence" value="ECO:0007669"/>
    <property type="project" value="InterPro"/>
</dbReference>
<dbReference type="InterPro" id="IPR031330">
    <property type="entry name" value="Gly_Hdrlase_35_cat"/>
</dbReference>
<protein>
    <recommendedName>
        <fullName evidence="4">beta-galactosidase</fullName>
        <ecNumber evidence="4">3.2.1.23</ecNumber>
    </recommendedName>
</protein>
<keyword evidence="10" id="KW-0326">Glycosidase</keyword>
<evidence type="ECO:0000256" key="4">
    <source>
        <dbReference type="ARBA" id="ARBA00012756"/>
    </source>
</evidence>
<evidence type="ECO:0000256" key="11">
    <source>
        <dbReference type="RuleBase" id="RU003679"/>
    </source>
</evidence>
<dbReference type="SUPFAM" id="SSF51445">
    <property type="entry name" value="(Trans)glycosidases"/>
    <property type="match status" value="1"/>
</dbReference>
<dbReference type="Pfam" id="PF01301">
    <property type="entry name" value="Glyco_hydro_35"/>
    <property type="match status" value="1"/>
</dbReference>
<evidence type="ECO:0000256" key="7">
    <source>
        <dbReference type="ARBA" id="ARBA00022729"/>
    </source>
</evidence>
<evidence type="ECO:0000256" key="2">
    <source>
        <dbReference type="ARBA" id="ARBA00004271"/>
    </source>
</evidence>
<dbReference type="Gene3D" id="2.60.120.740">
    <property type="match status" value="1"/>
</dbReference>
<feature type="domain" description="SUEL-type lectin" evidence="12">
    <location>
        <begin position="795"/>
        <end position="877"/>
    </location>
</feature>
<gene>
    <name evidence="13" type="ORF">J1N35_024109</name>
</gene>
<dbReference type="InterPro" id="IPR008979">
    <property type="entry name" value="Galactose-bd-like_sf"/>
</dbReference>
<evidence type="ECO:0000256" key="5">
    <source>
        <dbReference type="ARBA" id="ARBA00022523"/>
    </source>
</evidence>
<keyword evidence="5" id="KW-0052">Apoplast</keyword>
<dbReference type="GO" id="GO:0004565">
    <property type="term" value="F:beta-galactosidase activity"/>
    <property type="evidence" value="ECO:0007669"/>
    <property type="project" value="UniProtKB-EC"/>
</dbReference>
<evidence type="ECO:0000313" key="14">
    <source>
        <dbReference type="Proteomes" id="UP000828251"/>
    </source>
</evidence>
<keyword evidence="9" id="KW-0325">Glycoprotein</keyword>
<sequence>MDPVINVIRRMWEVDSIGKFTVKKFVFSLDSEGSLVHQRCNASYCCHSRMISPQEAQQANLRKAEGKRQTIEANLALRQARTESRSIIIDGNHRIILSGSIHYPRSTAQMWPDLIRKAKEGGLDAVETYVFWNAHEPVRRQYDFSGNLDLIRFLKTIQDQGLYAILRIGPYTCAEWNYGGFPVWLHNLPGVSLRTKNDVFMNEMKNFTTLIVDMVKKEKLFASQGGNIILAQVENEYGNVMEPYGDNGKSYINWCAHMADSLDIGVPWIMCQQAAPPKPMLETCNGWYCDEYKPKDPNTPKMWTENWTGWFKSWGGADPLRTAEDLSYSVARFFQKGGTLQNYYMYHGGTNFGRTSGGPYITTTYDYNAPLDEYGNLNQPKWGHLKQLHDVLHSIEYTLTNGDVKNKKLNNLVMATIYQTKEKSSCFLSNTNTKIDANVNFGGISYFVPAWSISILPDCREEAYNTAKVSAQTSLMVKKLNKAEDEPSSLKWTWRPELIESASVQGRGDISINKIVDQKDMANDASDYLWYMTSIDVAKDDLMLNGTVTLRVNDTGHVLHAFFNGEYIGNYELYFIYIILNSKHIYLNLNVFVFIGSQWSKYGDSNNYGPMFDLVGAGITSPIELVLNKNVIKDLSSNKWTYKVGLNGISNKFFDIDCASKSSSKWISDPIPLDRNFTWYKTTFKAPLGNKPIVVDLLGLGKGMAWVNGHSLGRYWPSYIADKKLCKTETCDYRGRYSDSKCVSKCGEPTQRWYHVPRSFLKDSENTLVLFEEFGGNPSAVQFQTVEIGSICINTHEGKEVKLSCQDRPISKIKFASFGSPQGVCGSFNKSEYDSEVDVLSILEKECVGKESCSFKITQDKFGKPSCDHQDKSNEIEKLVRGFIWGSTTGNRKPTLVSWDKFFMHLKNGGVGLRKYETTIKLA</sequence>
<dbReference type="EC" id="3.2.1.23" evidence="4"/>
<evidence type="ECO:0000313" key="13">
    <source>
        <dbReference type="EMBL" id="KAH1084348.1"/>
    </source>
</evidence>
<keyword evidence="6" id="KW-0964">Secreted</keyword>
<comment type="caution">
    <text evidence="13">The sequence shown here is derived from an EMBL/GenBank/DDBJ whole genome shotgun (WGS) entry which is preliminary data.</text>
</comment>
<accession>A0A9D3VJW4</accession>
<dbReference type="Gene3D" id="2.60.120.260">
    <property type="entry name" value="Galactose-binding domain-like"/>
    <property type="match status" value="2"/>
</dbReference>
<dbReference type="AlphaFoldDB" id="A0A9D3VJW4"/>
<keyword evidence="7" id="KW-0732">Signal</keyword>
<dbReference type="EMBL" id="JAIQCV010000007">
    <property type="protein sequence ID" value="KAH1084348.1"/>
    <property type="molecule type" value="Genomic_DNA"/>
</dbReference>
<name>A0A9D3VJW4_9ROSI</name>
<evidence type="ECO:0000256" key="6">
    <source>
        <dbReference type="ARBA" id="ARBA00022525"/>
    </source>
</evidence>
<proteinExistence type="inferred from homology"/>
<dbReference type="InterPro" id="IPR043159">
    <property type="entry name" value="Lectin_gal-bd_sf"/>
</dbReference>
<comment type="subcellular location">
    <subcellularLocation>
        <location evidence="2">Secreted</location>
        <location evidence="2">Extracellular space</location>
        <location evidence="2">Apoplast</location>
    </subcellularLocation>
</comment>
<dbReference type="GO" id="GO:0005975">
    <property type="term" value="P:carbohydrate metabolic process"/>
    <property type="evidence" value="ECO:0007669"/>
    <property type="project" value="InterPro"/>
</dbReference>
<comment type="catalytic activity">
    <reaction evidence="1">
        <text>Hydrolysis of terminal non-reducing beta-D-galactose residues in beta-D-galactosides.</text>
        <dbReference type="EC" id="3.2.1.23"/>
    </reaction>
</comment>
<dbReference type="Pfam" id="PF17834">
    <property type="entry name" value="GHD"/>
    <property type="match status" value="1"/>
</dbReference>
<dbReference type="PRINTS" id="PR00742">
    <property type="entry name" value="GLHYDRLASE35"/>
</dbReference>
<evidence type="ECO:0000256" key="10">
    <source>
        <dbReference type="ARBA" id="ARBA00023295"/>
    </source>
</evidence>
<evidence type="ECO:0000259" key="12">
    <source>
        <dbReference type="PROSITE" id="PS50228"/>
    </source>
</evidence>
<dbReference type="Gene3D" id="3.20.20.80">
    <property type="entry name" value="Glycosidases"/>
    <property type="match status" value="1"/>
</dbReference>
<keyword evidence="14" id="KW-1185">Reference proteome</keyword>
<dbReference type="Pfam" id="PF21467">
    <property type="entry name" value="BetaGal_gal-bd"/>
    <property type="match status" value="1"/>
</dbReference>
<dbReference type="InterPro" id="IPR000922">
    <property type="entry name" value="Lectin_gal-bd_dom"/>
</dbReference>
<organism evidence="13 14">
    <name type="scientific">Gossypium stocksii</name>
    <dbReference type="NCBI Taxonomy" id="47602"/>
    <lineage>
        <taxon>Eukaryota</taxon>
        <taxon>Viridiplantae</taxon>
        <taxon>Streptophyta</taxon>
        <taxon>Embryophyta</taxon>
        <taxon>Tracheophyta</taxon>
        <taxon>Spermatophyta</taxon>
        <taxon>Magnoliopsida</taxon>
        <taxon>eudicotyledons</taxon>
        <taxon>Gunneridae</taxon>
        <taxon>Pentapetalae</taxon>
        <taxon>rosids</taxon>
        <taxon>malvids</taxon>
        <taxon>Malvales</taxon>
        <taxon>Malvaceae</taxon>
        <taxon>Malvoideae</taxon>
        <taxon>Gossypium</taxon>
    </lineage>
</organism>
<dbReference type="PROSITE" id="PS50228">
    <property type="entry name" value="SUEL_LECTIN"/>
    <property type="match status" value="1"/>
</dbReference>
<dbReference type="InterPro" id="IPR017853">
    <property type="entry name" value="GH"/>
</dbReference>
<comment type="similarity">
    <text evidence="3 11">Belongs to the glycosyl hydrolase 35 family.</text>
</comment>
<dbReference type="GO" id="GO:0048046">
    <property type="term" value="C:apoplast"/>
    <property type="evidence" value="ECO:0007669"/>
    <property type="project" value="UniProtKB-SubCell"/>
</dbReference>
<dbReference type="PANTHER" id="PTHR23421">
    <property type="entry name" value="BETA-GALACTOSIDASE RELATED"/>
    <property type="match status" value="1"/>
</dbReference>
<dbReference type="Proteomes" id="UP000828251">
    <property type="component" value="Unassembled WGS sequence"/>
</dbReference>
<keyword evidence="8" id="KW-0378">Hydrolase</keyword>